<evidence type="ECO:0000256" key="1">
    <source>
        <dbReference type="ARBA" id="ARBA00004123"/>
    </source>
</evidence>
<reference evidence="11" key="1">
    <citation type="submission" date="2022-11" db="EMBL/GenBank/DDBJ databases">
        <authorList>
            <person name="Petersen C."/>
        </authorList>
    </citation>
    <scope>NUCLEOTIDE SEQUENCE</scope>
    <source>
        <strain evidence="11">IBT 20477</strain>
    </source>
</reference>
<organism evidence="11 12">
    <name type="scientific">Penicillium cf. viridicatum</name>
    <dbReference type="NCBI Taxonomy" id="2972119"/>
    <lineage>
        <taxon>Eukaryota</taxon>
        <taxon>Fungi</taxon>
        <taxon>Dikarya</taxon>
        <taxon>Ascomycota</taxon>
        <taxon>Pezizomycotina</taxon>
        <taxon>Eurotiomycetes</taxon>
        <taxon>Eurotiomycetidae</taxon>
        <taxon>Eurotiales</taxon>
        <taxon>Aspergillaceae</taxon>
        <taxon>Penicillium</taxon>
    </lineage>
</organism>
<evidence type="ECO:0000256" key="5">
    <source>
        <dbReference type="ARBA" id="ARBA00022833"/>
    </source>
</evidence>
<dbReference type="SUPFAM" id="SSF57667">
    <property type="entry name" value="beta-beta-alpha zinc fingers"/>
    <property type="match status" value="1"/>
</dbReference>
<dbReference type="OrthoDB" id="10018191at2759"/>
<feature type="transmembrane region" description="Helical" evidence="9">
    <location>
        <begin position="973"/>
        <end position="998"/>
    </location>
</feature>
<evidence type="ECO:0000313" key="11">
    <source>
        <dbReference type="EMBL" id="KAJ5187668.1"/>
    </source>
</evidence>
<keyword evidence="12" id="KW-1185">Reference proteome</keyword>
<dbReference type="EMBL" id="JAPQKQ010000007">
    <property type="protein sequence ID" value="KAJ5187668.1"/>
    <property type="molecule type" value="Genomic_DNA"/>
</dbReference>
<dbReference type="SMART" id="SM00355">
    <property type="entry name" value="ZnF_C2H2"/>
    <property type="match status" value="2"/>
</dbReference>
<comment type="caution">
    <text evidence="11">The sequence shown here is derived from an EMBL/GenBank/DDBJ whole genome shotgun (WGS) entry which is preliminary data.</text>
</comment>
<evidence type="ECO:0000256" key="2">
    <source>
        <dbReference type="ARBA" id="ARBA00022723"/>
    </source>
</evidence>
<feature type="domain" description="C2H2-type" evidence="10">
    <location>
        <begin position="4"/>
        <end position="31"/>
    </location>
</feature>
<dbReference type="InterPro" id="IPR051059">
    <property type="entry name" value="VerF-like"/>
</dbReference>
<feature type="region of interest" description="Disordered" evidence="8">
    <location>
        <begin position="47"/>
        <end position="71"/>
    </location>
</feature>
<dbReference type="InterPro" id="IPR036236">
    <property type="entry name" value="Znf_C2H2_sf"/>
</dbReference>
<keyword evidence="9" id="KW-0472">Membrane</keyword>
<reference evidence="11" key="2">
    <citation type="journal article" date="2023" name="IMA Fungus">
        <title>Comparative genomic study of the Penicillium genus elucidates a diverse pangenome and 15 lateral gene transfer events.</title>
        <authorList>
            <person name="Petersen C."/>
            <person name="Sorensen T."/>
            <person name="Nielsen M.R."/>
            <person name="Sondergaard T.E."/>
            <person name="Sorensen J.L."/>
            <person name="Fitzpatrick D.A."/>
            <person name="Frisvad J.C."/>
            <person name="Nielsen K.L."/>
        </authorList>
    </citation>
    <scope>NUCLEOTIDE SEQUENCE</scope>
    <source>
        <strain evidence="11">IBT 20477</strain>
    </source>
</reference>
<keyword evidence="3" id="KW-0677">Repeat</keyword>
<evidence type="ECO:0000256" key="6">
    <source>
        <dbReference type="ARBA" id="ARBA00023242"/>
    </source>
</evidence>
<dbReference type="GO" id="GO:0008270">
    <property type="term" value="F:zinc ion binding"/>
    <property type="evidence" value="ECO:0007669"/>
    <property type="project" value="UniProtKB-KW"/>
</dbReference>
<dbReference type="GO" id="GO:0000981">
    <property type="term" value="F:DNA-binding transcription factor activity, RNA polymerase II-specific"/>
    <property type="evidence" value="ECO:0007669"/>
    <property type="project" value="InterPro"/>
</dbReference>
<keyword evidence="2" id="KW-0479">Metal-binding</keyword>
<dbReference type="FunFam" id="3.30.160.60:FF:000446">
    <property type="entry name" value="Zinc finger protein"/>
    <property type="match status" value="1"/>
</dbReference>
<keyword evidence="6" id="KW-0539">Nucleus</keyword>
<keyword evidence="5" id="KW-0862">Zinc</keyword>
<evidence type="ECO:0000256" key="4">
    <source>
        <dbReference type="ARBA" id="ARBA00022771"/>
    </source>
</evidence>
<dbReference type="CDD" id="cd12148">
    <property type="entry name" value="fungal_TF_MHR"/>
    <property type="match status" value="1"/>
</dbReference>
<keyword evidence="9" id="KW-1133">Transmembrane helix</keyword>
<gene>
    <name evidence="11" type="ORF">N7449_010662</name>
</gene>
<evidence type="ECO:0000256" key="7">
    <source>
        <dbReference type="PROSITE-ProRule" id="PRU00042"/>
    </source>
</evidence>
<sequence>MVLKKCSICSRVFKKTEHYKRHERSHTKERPYECNVCHKRFSRSDVLSRHAKGHNQADATAGPSEAPNRQSSVIAGAPSMVPGSGNGFSSAEAQIPPLSSTSRDAPLASTGLPSSLDYLADISAHHSRTEPDLGVMMMDDQQQYFGWNAVTAADQVSHRAGLPFDPGPKDMLQMWLEPRTDSGSNDSLDLMRDSHFPLMGGNLMVAPDQQNQHSVDSSGNIPNERFARVQQCWLAPPNTGRLINSLWRDIAMSPVDNIFSVQSSHLPSESNVVQGSRCGFDEDCRRRLQAAFGPMTVSGHMQSPINRNNAPVTPASTLNHYDFPPAEILDMALDLFFRIFNPLLPFVHQPTFSARKARPSLLYVMTLVGMTLLGTKGTTAFVSRNFSGALDKVMAEFSRCSMGLESASGTMTLFATVLLSLNLAGLTGEKVHLEQCQPLYINVMSVAQRHGLFSATEGQILDMTLFETVPDIELRWKAWSKVESTKRIIIGLLLLDSWYSSFLSTGPIAVPDSIQLILPCSESLFGAQSSTQWTDLIRSGKRILSSTILAPSENIKVPALKAPADDFCIQAVLAIVQLRQSESYHRLLSNRASYPFAPCHTYAMDGRARCLPSLQSQLITNYGETLDRLNPNALVTWHNMCMTLTADIQIFDLAAGRAGPVPARKALDDIREWSQTPAARRACLHAAHIYKAMTNRKASDHPTFQSMFSLFSAGLVLGLYTFMVSDSASSPSGVGSVELMDDVDWREVDTEGFTSFMEPRGSQTLAPTDDSAVNFIRNGATIYLRGLPLHGGYQSARRIMLDYASLLKDSGKWNVKKFSYILYIMRALNRNAHNDDYAEEEQPNHESTIWHRIDTTSVLTVVLGFPLLLLAVILLALFWHESMKAIDGAEPGTYRLRIVNAGWAAQLVTVCTASIRTVVALQAGLATAMIAGIVLETTGAPILQGPFYSILRAVKVAPSNLWTATNFQPHLSYFIYALVLTEVLVTAASQFLSTIFLSDFGNGTFSQRSNATNVSILHTTNNADISWSTPSAASWTFAELSESFEDRTGFHDTGHTFRAFLPFKEEAQRTKLRRLRGPMPVIDHRVVCASPPLTNLSLDATMQNNLHLSGQIPTEDLTHPLLLHSYFEPFINFTCKLPTPIFSNNNTVGETSLCVPSTRLNWTVLNEDTLIQPYSFPETSALFMVLDDFHTERYNTEPSRLQLGVSSPDNTSSTNHRGILTLEPRSQWETFDIPAGTPGLEVDPTPFFAAILDTFPTFLIYSLNYTFDAGVILSRKLPKFIRPMWICSRTP</sequence>
<dbReference type="GO" id="GO:0005634">
    <property type="term" value="C:nucleus"/>
    <property type="evidence" value="ECO:0007669"/>
    <property type="project" value="UniProtKB-SubCell"/>
</dbReference>
<keyword evidence="4 7" id="KW-0863">Zinc-finger</keyword>
<dbReference type="GO" id="GO:0006351">
    <property type="term" value="P:DNA-templated transcription"/>
    <property type="evidence" value="ECO:0007669"/>
    <property type="project" value="InterPro"/>
</dbReference>
<dbReference type="PANTHER" id="PTHR40626">
    <property type="entry name" value="MIP31509P"/>
    <property type="match status" value="1"/>
</dbReference>
<dbReference type="InterPro" id="IPR013087">
    <property type="entry name" value="Znf_C2H2_type"/>
</dbReference>
<evidence type="ECO:0000256" key="9">
    <source>
        <dbReference type="SAM" id="Phobius"/>
    </source>
</evidence>
<name>A0A9W9J0G6_9EURO</name>
<evidence type="ECO:0000256" key="8">
    <source>
        <dbReference type="SAM" id="MobiDB-lite"/>
    </source>
</evidence>
<dbReference type="Pfam" id="PF00096">
    <property type="entry name" value="zf-C2H2"/>
    <property type="match status" value="1"/>
</dbReference>
<comment type="subcellular location">
    <subcellularLocation>
        <location evidence="1">Nucleus</location>
    </subcellularLocation>
</comment>
<evidence type="ECO:0000256" key="3">
    <source>
        <dbReference type="ARBA" id="ARBA00022737"/>
    </source>
</evidence>
<accession>A0A9W9J0G6</accession>
<dbReference type="Gene3D" id="3.30.160.60">
    <property type="entry name" value="Classic Zinc Finger"/>
    <property type="match status" value="2"/>
</dbReference>
<dbReference type="PANTHER" id="PTHR40626:SF7">
    <property type="entry name" value="TRANSCRIPTION FACTOR, PUTATIVE (AFU_ORTHOLOGUE AFUA_1G04110)-RELATED"/>
    <property type="match status" value="1"/>
</dbReference>
<protein>
    <recommendedName>
        <fullName evidence="10">C2H2-type domain-containing protein</fullName>
    </recommendedName>
</protein>
<feature type="transmembrane region" description="Helical" evidence="9">
    <location>
        <begin position="858"/>
        <end position="879"/>
    </location>
</feature>
<dbReference type="GO" id="GO:0000978">
    <property type="term" value="F:RNA polymerase II cis-regulatory region sequence-specific DNA binding"/>
    <property type="evidence" value="ECO:0007669"/>
    <property type="project" value="InterPro"/>
</dbReference>
<dbReference type="Pfam" id="PF04082">
    <property type="entry name" value="Fungal_trans"/>
    <property type="match status" value="1"/>
</dbReference>
<dbReference type="InterPro" id="IPR007219">
    <property type="entry name" value="XnlR_reg_dom"/>
</dbReference>
<feature type="domain" description="C2H2-type" evidence="10">
    <location>
        <begin position="32"/>
        <end position="59"/>
    </location>
</feature>
<evidence type="ECO:0000313" key="12">
    <source>
        <dbReference type="Proteomes" id="UP001150942"/>
    </source>
</evidence>
<keyword evidence="9" id="KW-0812">Transmembrane</keyword>
<dbReference type="PROSITE" id="PS00028">
    <property type="entry name" value="ZINC_FINGER_C2H2_1"/>
    <property type="match status" value="2"/>
</dbReference>
<evidence type="ECO:0000259" key="10">
    <source>
        <dbReference type="PROSITE" id="PS50157"/>
    </source>
</evidence>
<proteinExistence type="predicted"/>
<dbReference type="Proteomes" id="UP001150942">
    <property type="component" value="Unassembled WGS sequence"/>
</dbReference>
<dbReference type="PROSITE" id="PS50157">
    <property type="entry name" value="ZINC_FINGER_C2H2_2"/>
    <property type="match status" value="2"/>
</dbReference>
<dbReference type="GO" id="GO:0000785">
    <property type="term" value="C:chromatin"/>
    <property type="evidence" value="ECO:0007669"/>
    <property type="project" value="TreeGrafter"/>
</dbReference>